<proteinExistence type="predicted"/>
<dbReference type="GO" id="GO:0004045">
    <property type="term" value="F:peptidyl-tRNA hydrolase activity"/>
    <property type="evidence" value="ECO:0007669"/>
    <property type="project" value="UniProtKB-EC"/>
</dbReference>
<protein>
    <recommendedName>
        <fullName evidence="1">peptidyl-tRNA hydrolase</fullName>
        <ecNumber evidence="1">3.1.1.29</ecNumber>
    </recommendedName>
</protein>
<evidence type="ECO:0000256" key="2">
    <source>
        <dbReference type="ARBA" id="ARBA00022801"/>
    </source>
</evidence>
<dbReference type="InterPro" id="IPR002833">
    <property type="entry name" value="PTH2"/>
</dbReference>
<dbReference type="EC" id="3.1.1.29" evidence="1"/>
<evidence type="ECO:0000313" key="4">
    <source>
        <dbReference type="EMBL" id="CEO99705.1"/>
    </source>
</evidence>
<reference evidence="4 5" key="1">
    <citation type="submission" date="2015-02" db="EMBL/GenBank/DDBJ databases">
        <authorList>
            <person name="Chooi Y.-H."/>
        </authorList>
    </citation>
    <scope>NUCLEOTIDE SEQUENCE [LARGE SCALE GENOMIC DNA]</scope>
    <source>
        <strain evidence="4">E3</strain>
    </source>
</reference>
<dbReference type="PANTHER" id="PTHR46194:SF1">
    <property type="entry name" value="PEPTIDYL-TRNA HYDROLASE PTRHD1-RELATED"/>
    <property type="match status" value="1"/>
</dbReference>
<dbReference type="Proteomes" id="UP000039324">
    <property type="component" value="Unassembled WGS sequence"/>
</dbReference>
<sequence>MASSLSSADDPVLQYILVRRDLIQACAACQDLHWPIGSVVAQGAHAAVAAIAESYNDEYTSRYLADLGQMRKVVLQVDNDRHLQEFASTLRSRDVRHHVWMERPENIATCLCTAPYPQSMIRPLFAGLRLLR</sequence>
<evidence type="ECO:0000256" key="3">
    <source>
        <dbReference type="ARBA" id="ARBA00048707"/>
    </source>
</evidence>
<comment type="catalytic activity">
    <reaction evidence="3">
        <text>an N-acyl-L-alpha-aminoacyl-tRNA + H2O = an N-acyl-L-amino acid + a tRNA + H(+)</text>
        <dbReference type="Rhea" id="RHEA:54448"/>
        <dbReference type="Rhea" id="RHEA-COMP:10123"/>
        <dbReference type="Rhea" id="RHEA-COMP:13883"/>
        <dbReference type="ChEBI" id="CHEBI:15377"/>
        <dbReference type="ChEBI" id="CHEBI:15378"/>
        <dbReference type="ChEBI" id="CHEBI:59874"/>
        <dbReference type="ChEBI" id="CHEBI:78442"/>
        <dbReference type="ChEBI" id="CHEBI:138191"/>
        <dbReference type="EC" id="3.1.1.29"/>
    </reaction>
</comment>
<dbReference type="Pfam" id="PF01981">
    <property type="entry name" value="PTH2"/>
    <property type="match status" value="1"/>
</dbReference>
<dbReference type="AlphaFoldDB" id="A0A0G4IWN0"/>
<accession>A0A0G4IWN0</accession>
<dbReference type="SUPFAM" id="SSF102462">
    <property type="entry name" value="Peptidyl-tRNA hydrolase II"/>
    <property type="match status" value="1"/>
</dbReference>
<dbReference type="EMBL" id="CDSF01000092">
    <property type="protein sequence ID" value="CEO99705.1"/>
    <property type="molecule type" value="Genomic_DNA"/>
</dbReference>
<name>A0A0G4IWN0_PLABS</name>
<keyword evidence="5" id="KW-1185">Reference proteome</keyword>
<dbReference type="OrthoDB" id="201213at2759"/>
<dbReference type="Gene3D" id="3.40.1490.10">
    <property type="entry name" value="Bit1"/>
    <property type="match status" value="1"/>
</dbReference>
<organism evidence="4 5">
    <name type="scientific">Plasmodiophora brassicae</name>
    <name type="common">Clubroot disease agent</name>
    <dbReference type="NCBI Taxonomy" id="37360"/>
    <lineage>
        <taxon>Eukaryota</taxon>
        <taxon>Sar</taxon>
        <taxon>Rhizaria</taxon>
        <taxon>Endomyxa</taxon>
        <taxon>Phytomyxea</taxon>
        <taxon>Plasmodiophorida</taxon>
        <taxon>Plasmodiophoridae</taxon>
        <taxon>Plasmodiophora</taxon>
    </lineage>
</organism>
<dbReference type="OMA" id="AIIAQCC"/>
<evidence type="ECO:0000313" key="5">
    <source>
        <dbReference type="Proteomes" id="UP000039324"/>
    </source>
</evidence>
<keyword evidence="2" id="KW-0378">Hydrolase</keyword>
<dbReference type="InterPro" id="IPR042237">
    <property type="entry name" value="PTRHD1"/>
</dbReference>
<evidence type="ECO:0000256" key="1">
    <source>
        <dbReference type="ARBA" id="ARBA00013260"/>
    </source>
</evidence>
<dbReference type="PANTHER" id="PTHR46194">
    <property type="entry name" value="PEPTIDYL-TRNA HYDROLASE PTRHD1-RELATED"/>
    <property type="match status" value="1"/>
</dbReference>
<gene>
    <name evidence="4" type="ORF">PBRA_007438</name>
</gene>
<dbReference type="InterPro" id="IPR023476">
    <property type="entry name" value="Pep_tRNA_hydro_II_dom_sf"/>
</dbReference>